<organism evidence="2 3">
    <name type="scientific">Circinella minor</name>
    <dbReference type="NCBI Taxonomy" id="1195481"/>
    <lineage>
        <taxon>Eukaryota</taxon>
        <taxon>Fungi</taxon>
        <taxon>Fungi incertae sedis</taxon>
        <taxon>Mucoromycota</taxon>
        <taxon>Mucoromycotina</taxon>
        <taxon>Mucoromycetes</taxon>
        <taxon>Mucorales</taxon>
        <taxon>Lichtheimiaceae</taxon>
        <taxon>Circinella</taxon>
    </lineage>
</organism>
<feature type="region of interest" description="Disordered" evidence="1">
    <location>
        <begin position="221"/>
        <end position="249"/>
    </location>
</feature>
<name>A0A8H7S3J6_9FUNG</name>
<evidence type="ECO:0000313" key="2">
    <source>
        <dbReference type="EMBL" id="KAG2222257.1"/>
    </source>
</evidence>
<sequence length="287" mass="29673">MIRSTRSLTSQATTALTSIANPTSNVRRIRLVVNPPTSILTSSPISTSAPEHVFAIPAPVRRVEDHWAAIGNAHAFAPITTLPDPTPARWVNAGRVAMGNAVPIAHDSVFALPAVVSRAGAVSTGPGVPATTSRVSAVATDTVTTSAASPVTTSTAVPITTSAAVPATIPAATPTTTSEPTPPATIPAATPAITSAPTPPARPILTPRPVRALRDARAARAAAAVGAHAGATGENGENEEERDEDDDADVKMEIDWKFGDMEYMEVDWCEGDMDVDIVPPNATSLWF</sequence>
<feature type="compositionally biased region" description="Low complexity" evidence="1">
    <location>
        <begin position="186"/>
        <end position="196"/>
    </location>
</feature>
<feature type="region of interest" description="Disordered" evidence="1">
    <location>
        <begin position="171"/>
        <end position="206"/>
    </location>
</feature>
<feature type="compositionally biased region" description="Acidic residues" evidence="1">
    <location>
        <begin position="236"/>
        <end position="248"/>
    </location>
</feature>
<protein>
    <submittedName>
        <fullName evidence="2">Uncharacterized protein</fullName>
    </submittedName>
</protein>
<reference evidence="2 3" key="1">
    <citation type="submission" date="2020-12" db="EMBL/GenBank/DDBJ databases">
        <title>Metabolic potential, ecology and presence of endohyphal bacteria is reflected in genomic diversity of Mucoromycotina.</title>
        <authorList>
            <person name="Muszewska A."/>
            <person name="Okrasinska A."/>
            <person name="Steczkiewicz K."/>
            <person name="Drgas O."/>
            <person name="Orlowska M."/>
            <person name="Perlinska-Lenart U."/>
            <person name="Aleksandrzak-Piekarczyk T."/>
            <person name="Szatraj K."/>
            <person name="Zielenkiewicz U."/>
            <person name="Pilsyk S."/>
            <person name="Malc E."/>
            <person name="Mieczkowski P."/>
            <person name="Kruszewska J.S."/>
            <person name="Biernat P."/>
            <person name="Pawlowska J."/>
        </authorList>
    </citation>
    <scope>NUCLEOTIDE SEQUENCE [LARGE SCALE GENOMIC DNA]</scope>
    <source>
        <strain evidence="2 3">CBS 142.35</strain>
    </source>
</reference>
<comment type="caution">
    <text evidence="2">The sequence shown here is derived from an EMBL/GenBank/DDBJ whole genome shotgun (WGS) entry which is preliminary data.</text>
</comment>
<evidence type="ECO:0000313" key="3">
    <source>
        <dbReference type="Proteomes" id="UP000646827"/>
    </source>
</evidence>
<accession>A0A8H7S3J6</accession>
<feature type="compositionally biased region" description="Low complexity" evidence="1">
    <location>
        <begin position="221"/>
        <end position="235"/>
    </location>
</feature>
<gene>
    <name evidence="2" type="ORF">INT45_010670</name>
</gene>
<dbReference type="OrthoDB" id="2301768at2759"/>
<keyword evidence="3" id="KW-1185">Reference proteome</keyword>
<dbReference type="AlphaFoldDB" id="A0A8H7S3J6"/>
<proteinExistence type="predicted"/>
<evidence type="ECO:0000256" key="1">
    <source>
        <dbReference type="SAM" id="MobiDB-lite"/>
    </source>
</evidence>
<dbReference type="Proteomes" id="UP000646827">
    <property type="component" value="Unassembled WGS sequence"/>
</dbReference>
<dbReference type="EMBL" id="JAEPRB010000088">
    <property type="protein sequence ID" value="KAG2222257.1"/>
    <property type="molecule type" value="Genomic_DNA"/>
</dbReference>